<dbReference type="PANTHER" id="PTHR11380">
    <property type="entry name" value="TRANSCRIPTION INITIATION FACTOR TFIID/SUPT3-RELATED"/>
    <property type="match status" value="1"/>
</dbReference>
<dbReference type="GO" id="GO:0000124">
    <property type="term" value="C:SAGA complex"/>
    <property type="evidence" value="ECO:0007669"/>
    <property type="project" value="UniProtKB-ARBA"/>
</dbReference>
<evidence type="ECO:0000313" key="8">
    <source>
        <dbReference type="RefSeq" id="XP_013094664.2"/>
    </source>
</evidence>
<dbReference type="GO" id="GO:0006357">
    <property type="term" value="P:regulation of transcription by RNA polymerase II"/>
    <property type="evidence" value="ECO:0007669"/>
    <property type="project" value="UniProtKB-ARBA"/>
</dbReference>
<keyword evidence="3" id="KW-0010">Activator</keyword>
<reference evidence="8 9" key="1">
    <citation type="submission" date="2025-04" db="UniProtKB">
        <authorList>
            <consortium name="RefSeq"/>
        </authorList>
    </citation>
    <scope>IDENTIFICATION</scope>
</reference>
<dbReference type="Pfam" id="PF02269">
    <property type="entry name" value="TFIID-18kDa"/>
    <property type="match status" value="1"/>
</dbReference>
<evidence type="ECO:0000256" key="2">
    <source>
        <dbReference type="ARBA" id="ARBA00023015"/>
    </source>
</evidence>
<keyword evidence="5" id="KW-0539">Nucleus</keyword>
<comment type="similarity">
    <text evidence="6">Belongs to the SPT3 family.</text>
</comment>
<dbReference type="InterPro" id="IPR003195">
    <property type="entry name" value="TFIID_TAF13"/>
</dbReference>
<protein>
    <submittedName>
        <fullName evidence="8 9">Transcription initiation protein SPT3 homolog</fullName>
    </submittedName>
</protein>
<evidence type="ECO:0000313" key="9">
    <source>
        <dbReference type="RefSeq" id="XP_055878638.1"/>
    </source>
</evidence>
<proteinExistence type="inferred from homology"/>
<dbReference type="Proteomes" id="UP001165740">
    <property type="component" value="Chromosome 3"/>
</dbReference>
<dbReference type="OMA" id="YTEFCES"/>
<keyword evidence="2" id="KW-0805">Transcription regulation</keyword>
<evidence type="ECO:0000256" key="4">
    <source>
        <dbReference type="ARBA" id="ARBA00023163"/>
    </source>
</evidence>
<dbReference type="PANTHER" id="PTHR11380:SF16">
    <property type="entry name" value="TRANSCRIPTION INITIATION PROTEIN SPT3 HOMOLOG"/>
    <property type="match status" value="1"/>
</dbReference>
<dbReference type="CDD" id="cd07978">
    <property type="entry name" value="HFD_TAF13"/>
    <property type="match status" value="1"/>
</dbReference>
<dbReference type="Gene3D" id="1.10.20.10">
    <property type="entry name" value="Histone, subunit A"/>
    <property type="match status" value="1"/>
</dbReference>
<dbReference type="RefSeq" id="XP_013094664.2">
    <property type="nucleotide sequence ID" value="XM_013239210.2"/>
</dbReference>
<keyword evidence="4" id="KW-0804">Transcription</keyword>
<evidence type="ECO:0000256" key="3">
    <source>
        <dbReference type="ARBA" id="ARBA00023159"/>
    </source>
</evidence>
<dbReference type="AlphaFoldDB" id="A0A9U8EMR3"/>
<accession>A0A9U8EMR3</accession>
<dbReference type="GO" id="GO:0046982">
    <property type="term" value="F:protein heterodimerization activity"/>
    <property type="evidence" value="ECO:0007669"/>
    <property type="project" value="InterPro"/>
</dbReference>
<dbReference type="GeneID" id="106078353"/>
<evidence type="ECO:0000256" key="6">
    <source>
        <dbReference type="ARBA" id="ARBA00061274"/>
    </source>
</evidence>
<dbReference type="FunFam" id="1.10.20.10:FF:000023">
    <property type="entry name" value="transcription initiation protein SPT3 homolog"/>
    <property type="match status" value="1"/>
</dbReference>
<dbReference type="GO" id="GO:0005634">
    <property type="term" value="C:nucleus"/>
    <property type="evidence" value="ECO:0007669"/>
    <property type="project" value="UniProtKB-SubCell"/>
</dbReference>
<evidence type="ECO:0000313" key="7">
    <source>
        <dbReference type="Proteomes" id="UP001165740"/>
    </source>
</evidence>
<comment type="subcellular location">
    <subcellularLocation>
        <location evidence="1">Nucleus</location>
    </subcellularLocation>
</comment>
<dbReference type="KEGG" id="bgt:106078353"/>
<gene>
    <name evidence="8 9" type="primary">LOC106078353</name>
</gene>
<dbReference type="GO" id="GO:0006366">
    <property type="term" value="P:transcription by RNA polymerase II"/>
    <property type="evidence" value="ECO:0007669"/>
    <property type="project" value="InterPro"/>
</dbReference>
<dbReference type="OrthoDB" id="66982at2759"/>
<dbReference type="SUPFAM" id="SSF47113">
    <property type="entry name" value="Histone-fold"/>
    <property type="match status" value="1"/>
</dbReference>
<keyword evidence="7" id="KW-1185">Reference proteome</keyword>
<organism evidence="7 8">
    <name type="scientific">Biomphalaria glabrata</name>
    <name type="common">Bloodfluke planorb</name>
    <name type="synonym">Freshwater snail</name>
    <dbReference type="NCBI Taxonomy" id="6526"/>
    <lineage>
        <taxon>Eukaryota</taxon>
        <taxon>Metazoa</taxon>
        <taxon>Spiralia</taxon>
        <taxon>Lophotrochozoa</taxon>
        <taxon>Mollusca</taxon>
        <taxon>Gastropoda</taxon>
        <taxon>Heterobranchia</taxon>
        <taxon>Euthyneura</taxon>
        <taxon>Panpulmonata</taxon>
        <taxon>Hygrophila</taxon>
        <taxon>Lymnaeoidea</taxon>
        <taxon>Planorbidae</taxon>
        <taxon>Biomphalaria</taxon>
    </lineage>
</organism>
<dbReference type="RefSeq" id="XP_055878638.1">
    <property type="nucleotide sequence ID" value="XM_056022663.1"/>
</dbReference>
<evidence type="ECO:0000256" key="5">
    <source>
        <dbReference type="ARBA" id="ARBA00023242"/>
    </source>
</evidence>
<dbReference type="InterPro" id="IPR009072">
    <property type="entry name" value="Histone-fold"/>
</dbReference>
<sequence>MSSPSNWFTSEIQQMMYGLGDAKKPLLETAVLVEEIVHQQMMAMIYQASEISISRGEKQISIEDILFLLRKDKAKLKRILKYYEVRDMKNIIKNTISAADESKVDPSAIQFQEKVLFDKKMLSKNRQICYDFLSAIDQTGELIDLFTNNEIDHVKHERMLRAELQAQGMDTQQYLEFCQARQINFSRNQNKSPRFREWLQVNLSPDIVISPNVLEIFSYLAYETVAQIVDLALIVKRDMRSEPGDYLAKTRPPLCINYGEIYANSIYNKPDSATGELNSVNDVNNLAQIKSAAIGNPQLAAAAAAQSKLNKKKRKKSDPPTSVELSWDSTISPANVREVMRRYYTDITPFTSQTKINSFCTPWSKTLCG</sequence>
<evidence type="ECO:0000256" key="1">
    <source>
        <dbReference type="ARBA" id="ARBA00004123"/>
    </source>
</evidence>
<name>A0A9U8EMR3_BIOGL</name>
<dbReference type="GO" id="GO:0003713">
    <property type="term" value="F:transcription coactivator activity"/>
    <property type="evidence" value="ECO:0007669"/>
    <property type="project" value="TreeGrafter"/>
</dbReference>